<dbReference type="Pfam" id="PF02264">
    <property type="entry name" value="LamB"/>
    <property type="match status" value="1"/>
</dbReference>
<evidence type="ECO:0000256" key="7">
    <source>
        <dbReference type="ARBA" id="ARBA00023114"/>
    </source>
</evidence>
<accession>A0ABN6MRY0</accession>
<gene>
    <name evidence="11" type="primary">lamB</name>
    <name evidence="11" type="ORF">AMOR_22370</name>
</gene>
<keyword evidence="6" id="KW-0406">Ion transport</keyword>
<evidence type="ECO:0000256" key="1">
    <source>
        <dbReference type="ARBA" id="ARBA00004571"/>
    </source>
</evidence>
<evidence type="ECO:0000313" key="11">
    <source>
        <dbReference type="EMBL" id="BDG03241.1"/>
    </source>
</evidence>
<dbReference type="PANTHER" id="PTHR38762">
    <property type="entry name" value="CRYPTIC OUTER MEMBRANE PORIN BGLH-RELATED"/>
    <property type="match status" value="1"/>
</dbReference>
<dbReference type="InterPro" id="IPR036998">
    <property type="entry name" value="Porin_LamB_sf"/>
</dbReference>
<proteinExistence type="inferred from homology"/>
<evidence type="ECO:0000313" key="12">
    <source>
        <dbReference type="Proteomes" id="UP001162891"/>
    </source>
</evidence>
<evidence type="ECO:0000256" key="5">
    <source>
        <dbReference type="ARBA" id="ARBA00022692"/>
    </source>
</evidence>
<evidence type="ECO:0000256" key="4">
    <source>
        <dbReference type="ARBA" id="ARBA00022452"/>
    </source>
</evidence>
<dbReference type="InterPro" id="IPR003192">
    <property type="entry name" value="Porin_LamB"/>
</dbReference>
<comment type="similarity">
    <text evidence="2">Belongs to the porin LamB (TC 1.B.3) family.</text>
</comment>
<dbReference type="InterPro" id="IPR050286">
    <property type="entry name" value="G_neg_Bact_CarbUptk_Porin"/>
</dbReference>
<feature type="signal peptide" evidence="10">
    <location>
        <begin position="1"/>
        <end position="24"/>
    </location>
</feature>
<dbReference type="Gene3D" id="2.40.170.10">
    <property type="entry name" value="Porin, LamB type"/>
    <property type="match status" value="1"/>
</dbReference>
<evidence type="ECO:0000256" key="10">
    <source>
        <dbReference type="SAM" id="SignalP"/>
    </source>
</evidence>
<feature type="chain" id="PRO_5045469348" evidence="10">
    <location>
        <begin position="25"/>
        <end position="435"/>
    </location>
</feature>
<dbReference type="EMBL" id="AP025591">
    <property type="protein sequence ID" value="BDG03241.1"/>
    <property type="molecule type" value="Genomic_DNA"/>
</dbReference>
<reference evidence="12" key="1">
    <citation type="journal article" date="2022" name="Int. J. Syst. Evol. Microbiol.">
        <title>Anaeromyxobacter oryzae sp. nov., Anaeromyxobacter diazotrophicus sp. nov. and Anaeromyxobacter paludicola sp. nov., isolated from paddy soils.</title>
        <authorList>
            <person name="Itoh H."/>
            <person name="Xu Z."/>
            <person name="Mise K."/>
            <person name="Masuda Y."/>
            <person name="Ushijima N."/>
            <person name="Hayakawa C."/>
            <person name="Shiratori Y."/>
            <person name="Senoo K."/>
        </authorList>
    </citation>
    <scope>NUCLEOTIDE SEQUENCE [LARGE SCALE GENOMIC DNA]</scope>
    <source>
        <strain evidence="12">Red232</strain>
    </source>
</reference>
<keyword evidence="7" id="KW-0626">Porin</keyword>
<keyword evidence="8" id="KW-0472">Membrane</keyword>
<keyword evidence="4" id="KW-1134">Transmembrane beta strand</keyword>
<keyword evidence="12" id="KW-1185">Reference proteome</keyword>
<evidence type="ECO:0000256" key="9">
    <source>
        <dbReference type="ARBA" id="ARBA00023237"/>
    </source>
</evidence>
<evidence type="ECO:0000256" key="3">
    <source>
        <dbReference type="ARBA" id="ARBA00022448"/>
    </source>
</evidence>
<comment type="subcellular location">
    <subcellularLocation>
        <location evidence="1">Cell outer membrane</location>
        <topology evidence="1">Multi-pass membrane protein</topology>
    </subcellularLocation>
</comment>
<dbReference type="SUPFAM" id="SSF56935">
    <property type="entry name" value="Porins"/>
    <property type="match status" value="1"/>
</dbReference>
<keyword evidence="10" id="KW-0732">Signal</keyword>
<name>A0ABN6MRY0_9BACT</name>
<dbReference type="RefSeq" id="WP_248361071.1">
    <property type="nucleotide sequence ID" value="NZ_AP025591.1"/>
</dbReference>
<keyword evidence="3" id="KW-0813">Transport</keyword>
<evidence type="ECO:0000256" key="6">
    <source>
        <dbReference type="ARBA" id="ARBA00023065"/>
    </source>
</evidence>
<protein>
    <submittedName>
        <fullName evidence="11">Maltoporin</fullName>
    </submittedName>
</protein>
<evidence type="ECO:0000256" key="8">
    <source>
        <dbReference type="ARBA" id="ARBA00023136"/>
    </source>
</evidence>
<sequence>MKARNVLLAMAVAALGLAANETSAVELHGYLRSGIGGNGSGGNQVCFGSGTPLTANGYKFRLGNECENYAELEFRESLYKDKNGLEFNYVGMLAYVSTQAQDYESLKGDTNPNDIALRQNWVGVTVPQLGGIGFWAGKRYYYRNDVHIIDFFYWDVSGPGAGVENIDLGVGKLAIAVLETRALTSTGATEDRRVAWRPDVRLLGIPVGFGSLDLGVSLFYTSDQKAVKTSGEQEVSPWVTVQHFAPILGGYNKLAFQYAKGSAAPMAQAQFGNTSSAEQWRFVEQMVFQPNPKISGMLAATYSDFTHRYGGTGSYNSAKQWGVGIRPQYYFSDIFHLAVDLGYQSLKPKDGTDKTERNLFKVTVAPTLSPPPGPGGAFFTRPELRLFATWANWNKAMQRENIVGQGTCEATGTSTSVFGCDTNGLTFGAQVETWW</sequence>
<keyword evidence="5" id="KW-0812">Transmembrane</keyword>
<keyword evidence="9" id="KW-0998">Cell outer membrane</keyword>
<evidence type="ECO:0000256" key="2">
    <source>
        <dbReference type="ARBA" id="ARBA00007055"/>
    </source>
</evidence>
<dbReference type="Proteomes" id="UP001162891">
    <property type="component" value="Chromosome"/>
</dbReference>
<dbReference type="PANTHER" id="PTHR38762:SF1">
    <property type="entry name" value="CRYPTIC OUTER MEMBRANE PORIN BGLH-RELATED"/>
    <property type="match status" value="1"/>
</dbReference>
<organism evidence="11 12">
    <name type="scientific">Anaeromyxobacter oryzae</name>
    <dbReference type="NCBI Taxonomy" id="2918170"/>
    <lineage>
        <taxon>Bacteria</taxon>
        <taxon>Pseudomonadati</taxon>
        <taxon>Myxococcota</taxon>
        <taxon>Myxococcia</taxon>
        <taxon>Myxococcales</taxon>
        <taxon>Cystobacterineae</taxon>
        <taxon>Anaeromyxobacteraceae</taxon>
        <taxon>Anaeromyxobacter</taxon>
    </lineage>
</organism>